<dbReference type="KEGG" id="fln:FLA_0412"/>
<reference evidence="8" key="1">
    <citation type="submission" date="2017-01" db="EMBL/GenBank/DDBJ databases">
        <authorList>
            <person name="Varghese N."/>
            <person name="Submissions S."/>
        </authorList>
    </citation>
    <scope>NUCLEOTIDE SEQUENCE [LARGE SCALE GENOMIC DNA]</scope>
    <source>
        <strain evidence="8">DSM 21054</strain>
    </source>
</reference>
<keyword evidence="3" id="KW-0547">Nucleotide-binding</keyword>
<evidence type="ECO:0000313" key="7">
    <source>
        <dbReference type="EMBL" id="SIT31398.1"/>
    </source>
</evidence>
<dbReference type="Gene3D" id="1.10.510.10">
    <property type="entry name" value="Transferase(Phosphotransferase) domain 1"/>
    <property type="match status" value="1"/>
</dbReference>
<evidence type="ECO:0000256" key="1">
    <source>
        <dbReference type="ARBA" id="ARBA00022527"/>
    </source>
</evidence>
<keyword evidence="4 7" id="KW-0418">Kinase</keyword>
<sequence length="526" mass="60377">MNTKRLKGPQGDEQYINLMYLRNGGMGFIYLANDTQNQDAEVAIKITPVDNPNTKDLLIEEFKMAASLRHPNIAKTHFYGEFTDNTGNYIYSVMDYFQNGDLGDLLQNSSLLPIDTCMNLFTQLLKGLQAAHKLIVHRDLKPGNILVGENGELQICDFGISKYKDHSTRQLTFKGYGSLAYMSPECWLSETNTVRMDIYSLGIIFFEILTLSIPFKGQTDQDWKIAHLTTPLPDMKSHRSDIPYSLVNIIKKMTSKKAKDRYEDVAAILTDLQGAEIIQNKYNLDDVLHHANKKANAITAEALAQEKAKLQREETNSILSYSIKELFNQITDISQAFNQQSVTEQITHTERLQPYNPYEASYTLTLFGKTLTIAFFKKEFSNFHKEQELQYYKIQNDRFGYVRDKYTPGYIVKDRVMLVGKVIVNDLRFEMATRASIAEIHPAGFNIVLLKTSDSDLYGSWYTCKFSPMPLYSNMPNYYVAMEHIQDFLNNYEYSRGSVISSINMTFDELKDADFIELIKLLPQMD</sequence>
<evidence type="ECO:0000256" key="2">
    <source>
        <dbReference type="ARBA" id="ARBA00022679"/>
    </source>
</evidence>
<dbReference type="PANTHER" id="PTHR24345:SF0">
    <property type="entry name" value="CELL CYCLE SERINE_THREONINE-PROTEIN KINASE CDC5_MSD2"/>
    <property type="match status" value="1"/>
</dbReference>
<gene>
    <name evidence="7" type="ORF">SAMN05421788_110156</name>
</gene>
<dbReference type="InterPro" id="IPR000719">
    <property type="entry name" value="Prot_kinase_dom"/>
</dbReference>
<dbReference type="RefSeq" id="WP_076381733.1">
    <property type="nucleotide sequence ID" value="NZ_AP017422.1"/>
</dbReference>
<dbReference type="GO" id="GO:0004674">
    <property type="term" value="F:protein serine/threonine kinase activity"/>
    <property type="evidence" value="ECO:0007669"/>
    <property type="project" value="UniProtKB-KW"/>
</dbReference>
<proteinExistence type="predicted"/>
<evidence type="ECO:0000313" key="8">
    <source>
        <dbReference type="Proteomes" id="UP000186917"/>
    </source>
</evidence>
<dbReference type="SMART" id="SM00220">
    <property type="entry name" value="S_TKc"/>
    <property type="match status" value="1"/>
</dbReference>
<evidence type="ECO:0000256" key="4">
    <source>
        <dbReference type="ARBA" id="ARBA00022777"/>
    </source>
</evidence>
<dbReference type="OrthoDB" id="9813021at2"/>
<accession>A0A173MA89</accession>
<dbReference type="InterPro" id="IPR011009">
    <property type="entry name" value="Kinase-like_dom_sf"/>
</dbReference>
<organism evidence="7 8">
    <name type="scientific">Filimonas lacunae</name>
    <dbReference type="NCBI Taxonomy" id="477680"/>
    <lineage>
        <taxon>Bacteria</taxon>
        <taxon>Pseudomonadati</taxon>
        <taxon>Bacteroidota</taxon>
        <taxon>Chitinophagia</taxon>
        <taxon>Chitinophagales</taxon>
        <taxon>Chitinophagaceae</taxon>
        <taxon>Filimonas</taxon>
    </lineage>
</organism>
<keyword evidence="8" id="KW-1185">Reference proteome</keyword>
<dbReference type="SUPFAM" id="SSF56112">
    <property type="entry name" value="Protein kinase-like (PK-like)"/>
    <property type="match status" value="1"/>
</dbReference>
<dbReference type="Gene3D" id="3.30.200.20">
    <property type="entry name" value="Phosphorylase Kinase, domain 1"/>
    <property type="match status" value="1"/>
</dbReference>
<keyword evidence="5" id="KW-0067">ATP-binding</keyword>
<dbReference type="Pfam" id="PF00069">
    <property type="entry name" value="Pkinase"/>
    <property type="match status" value="1"/>
</dbReference>
<protein>
    <submittedName>
        <fullName evidence="7">Serine/threonine protein kinase</fullName>
    </submittedName>
</protein>
<evidence type="ECO:0000259" key="6">
    <source>
        <dbReference type="PROSITE" id="PS50011"/>
    </source>
</evidence>
<feature type="domain" description="Protein kinase" evidence="6">
    <location>
        <begin position="15"/>
        <end position="278"/>
    </location>
</feature>
<dbReference type="AlphaFoldDB" id="A0A173MA89"/>
<dbReference type="PANTHER" id="PTHR24345">
    <property type="entry name" value="SERINE/THREONINE-PROTEIN KINASE PLK"/>
    <property type="match status" value="1"/>
</dbReference>
<dbReference type="PROSITE" id="PS00108">
    <property type="entry name" value="PROTEIN_KINASE_ST"/>
    <property type="match status" value="1"/>
</dbReference>
<keyword evidence="2" id="KW-0808">Transferase</keyword>
<evidence type="ECO:0000256" key="5">
    <source>
        <dbReference type="ARBA" id="ARBA00022840"/>
    </source>
</evidence>
<dbReference type="GO" id="GO:0005524">
    <property type="term" value="F:ATP binding"/>
    <property type="evidence" value="ECO:0007669"/>
    <property type="project" value="UniProtKB-KW"/>
</dbReference>
<dbReference type="CDD" id="cd14014">
    <property type="entry name" value="STKc_PknB_like"/>
    <property type="match status" value="1"/>
</dbReference>
<dbReference type="EMBL" id="FTOR01000010">
    <property type="protein sequence ID" value="SIT31398.1"/>
    <property type="molecule type" value="Genomic_DNA"/>
</dbReference>
<dbReference type="Proteomes" id="UP000186917">
    <property type="component" value="Unassembled WGS sequence"/>
</dbReference>
<dbReference type="InterPro" id="IPR008271">
    <property type="entry name" value="Ser/Thr_kinase_AS"/>
</dbReference>
<dbReference type="PROSITE" id="PS50011">
    <property type="entry name" value="PROTEIN_KINASE_DOM"/>
    <property type="match status" value="1"/>
</dbReference>
<dbReference type="STRING" id="477680.SAMN05421788_110156"/>
<evidence type="ECO:0000256" key="3">
    <source>
        <dbReference type="ARBA" id="ARBA00022741"/>
    </source>
</evidence>
<keyword evidence="1 7" id="KW-0723">Serine/threonine-protein kinase</keyword>
<name>A0A173MA89_9BACT</name>